<gene>
    <name evidence="2" type="ORF">SK128_012686</name>
</gene>
<name>A0AAN9ADA7_HALRR</name>
<dbReference type="EMBL" id="JAXCGZ010006092">
    <property type="protein sequence ID" value="KAK7080152.1"/>
    <property type="molecule type" value="Genomic_DNA"/>
</dbReference>
<feature type="region of interest" description="Disordered" evidence="1">
    <location>
        <begin position="132"/>
        <end position="163"/>
    </location>
</feature>
<dbReference type="AlphaFoldDB" id="A0AAN9ADA7"/>
<proteinExistence type="predicted"/>
<evidence type="ECO:0000313" key="2">
    <source>
        <dbReference type="EMBL" id="KAK7080152.1"/>
    </source>
</evidence>
<protein>
    <submittedName>
        <fullName evidence="2">Uncharacterized protein</fullName>
    </submittedName>
</protein>
<accession>A0AAN9ADA7</accession>
<sequence>MDHVASMNQEENLDPRPLMILIKLKDRQGNFYYETYSNVSIDMVNYNFTVRDNAYGTAGDCWRGMDTISLKPGEAPSECNLLNTPLKWSSVNISEATIYVRPMKYDRIIFCVHNRDRTIQSKAIRGHTIRRKTNRRKSNRRTDVPPQGHFTVKHREDDLIKKR</sequence>
<feature type="non-terminal residue" evidence="2">
    <location>
        <position position="1"/>
    </location>
</feature>
<keyword evidence="3" id="KW-1185">Reference proteome</keyword>
<dbReference type="Proteomes" id="UP001381693">
    <property type="component" value="Unassembled WGS sequence"/>
</dbReference>
<reference evidence="2 3" key="1">
    <citation type="submission" date="2023-11" db="EMBL/GenBank/DDBJ databases">
        <title>Halocaridina rubra genome assembly.</title>
        <authorList>
            <person name="Smith C."/>
        </authorList>
    </citation>
    <scope>NUCLEOTIDE SEQUENCE [LARGE SCALE GENOMIC DNA]</scope>
    <source>
        <strain evidence="2">EP-1</strain>
        <tissue evidence="2">Whole</tissue>
    </source>
</reference>
<feature type="compositionally biased region" description="Basic and acidic residues" evidence="1">
    <location>
        <begin position="153"/>
        <end position="163"/>
    </location>
</feature>
<organism evidence="2 3">
    <name type="scientific">Halocaridina rubra</name>
    <name type="common">Hawaiian red shrimp</name>
    <dbReference type="NCBI Taxonomy" id="373956"/>
    <lineage>
        <taxon>Eukaryota</taxon>
        <taxon>Metazoa</taxon>
        <taxon>Ecdysozoa</taxon>
        <taxon>Arthropoda</taxon>
        <taxon>Crustacea</taxon>
        <taxon>Multicrustacea</taxon>
        <taxon>Malacostraca</taxon>
        <taxon>Eumalacostraca</taxon>
        <taxon>Eucarida</taxon>
        <taxon>Decapoda</taxon>
        <taxon>Pleocyemata</taxon>
        <taxon>Caridea</taxon>
        <taxon>Atyoidea</taxon>
        <taxon>Atyidae</taxon>
        <taxon>Halocaridina</taxon>
    </lineage>
</organism>
<evidence type="ECO:0000256" key="1">
    <source>
        <dbReference type="SAM" id="MobiDB-lite"/>
    </source>
</evidence>
<evidence type="ECO:0000313" key="3">
    <source>
        <dbReference type="Proteomes" id="UP001381693"/>
    </source>
</evidence>
<comment type="caution">
    <text evidence="2">The sequence shown here is derived from an EMBL/GenBank/DDBJ whole genome shotgun (WGS) entry which is preliminary data.</text>
</comment>